<dbReference type="NCBIfam" id="NF037995">
    <property type="entry name" value="TRAP_S1"/>
    <property type="match status" value="1"/>
</dbReference>
<organism evidence="3 4">
    <name type="scientific">Zeimonas arvi</name>
    <dbReference type="NCBI Taxonomy" id="2498847"/>
    <lineage>
        <taxon>Bacteria</taxon>
        <taxon>Pseudomonadati</taxon>
        <taxon>Pseudomonadota</taxon>
        <taxon>Betaproteobacteria</taxon>
        <taxon>Burkholderiales</taxon>
        <taxon>Burkholderiaceae</taxon>
        <taxon>Zeimonas</taxon>
    </lineage>
</organism>
<dbReference type="AlphaFoldDB" id="A0A5C8NVU2"/>
<proteinExistence type="predicted"/>
<evidence type="ECO:0000256" key="1">
    <source>
        <dbReference type="ARBA" id="ARBA00022729"/>
    </source>
</evidence>
<dbReference type="CDD" id="cd13602">
    <property type="entry name" value="PBP2_TRAP_BpDctp6_7"/>
    <property type="match status" value="1"/>
</dbReference>
<dbReference type="OrthoDB" id="9783941at2"/>
<dbReference type="Pfam" id="PF03480">
    <property type="entry name" value="DctP"/>
    <property type="match status" value="1"/>
</dbReference>
<dbReference type="PANTHER" id="PTHR33376">
    <property type="match status" value="1"/>
</dbReference>
<dbReference type="PANTHER" id="PTHR33376:SF4">
    <property type="entry name" value="SIALIC ACID-BINDING PERIPLASMIC PROTEIN SIAP"/>
    <property type="match status" value="1"/>
</dbReference>
<sequence length="325" mass="35401">MNPIRRYTLPAMAALALCATTAQAAERWNLSAEQPDGNYITVTAREFAEDVNKATKGEVEIKVHSNSVLFKRQEVKRAVQTGQVQVGDMLISFLGNEDPIYEVDAVPLLARDFDSAWKLWQASREKLAARLEKQGIKLLYSVPWPPQSIYTKKPVTSMADFKGMKFRAYNAATARLAELMGAVPATVNSGDVPQAFGTGLIEAMITSPATGVDTQAWDFSKYYYDVKAFIPKNVTMVNARAFAKLSPDAQKAVLAAAERAEKRGWELARAKTDELVATLKKNGMEVGPAPAAVEAELGKIGATMAEEWLKKAGADGKAVLDAAKR</sequence>
<protein>
    <submittedName>
        <fullName evidence="3">TRAP transporter substrate-binding protein</fullName>
    </submittedName>
</protein>
<reference evidence="3 4" key="1">
    <citation type="submission" date="2019-06" db="EMBL/GenBank/DDBJ databases">
        <title>Quisquiliibacterium sp. nov., isolated from a maize field.</title>
        <authorList>
            <person name="Lin S.-Y."/>
            <person name="Tsai C.-F."/>
            <person name="Young C.-C."/>
        </authorList>
    </citation>
    <scope>NUCLEOTIDE SEQUENCE [LARGE SCALE GENOMIC DNA]</scope>
    <source>
        <strain evidence="3 4">CC-CFT501</strain>
    </source>
</reference>
<feature type="chain" id="PRO_5022829709" evidence="2">
    <location>
        <begin position="25"/>
        <end position="325"/>
    </location>
</feature>
<dbReference type="Proteomes" id="UP000321548">
    <property type="component" value="Unassembled WGS sequence"/>
</dbReference>
<keyword evidence="4" id="KW-1185">Reference proteome</keyword>
<dbReference type="Gene3D" id="3.40.190.170">
    <property type="entry name" value="Bacterial extracellular solute-binding protein, family 7"/>
    <property type="match status" value="1"/>
</dbReference>
<dbReference type="InterPro" id="IPR038404">
    <property type="entry name" value="TRAP_DctP_sf"/>
</dbReference>
<comment type="caution">
    <text evidence="3">The sequence shown here is derived from an EMBL/GenBank/DDBJ whole genome shotgun (WGS) entry which is preliminary data.</text>
</comment>
<evidence type="ECO:0000313" key="3">
    <source>
        <dbReference type="EMBL" id="TXL65331.1"/>
    </source>
</evidence>
<dbReference type="RefSeq" id="WP_147704526.1">
    <property type="nucleotide sequence ID" value="NZ_VDUY01000004.1"/>
</dbReference>
<name>A0A5C8NVU2_9BURK</name>
<dbReference type="InterPro" id="IPR018389">
    <property type="entry name" value="DctP_fam"/>
</dbReference>
<feature type="signal peptide" evidence="2">
    <location>
        <begin position="1"/>
        <end position="24"/>
    </location>
</feature>
<gene>
    <name evidence="3" type="ORF">FHP08_11110</name>
</gene>
<evidence type="ECO:0000256" key="2">
    <source>
        <dbReference type="SAM" id="SignalP"/>
    </source>
</evidence>
<dbReference type="GO" id="GO:0055085">
    <property type="term" value="P:transmembrane transport"/>
    <property type="evidence" value="ECO:0007669"/>
    <property type="project" value="InterPro"/>
</dbReference>
<keyword evidence="1 2" id="KW-0732">Signal</keyword>
<dbReference type="EMBL" id="VDUY01000004">
    <property type="protein sequence ID" value="TXL65331.1"/>
    <property type="molecule type" value="Genomic_DNA"/>
</dbReference>
<accession>A0A5C8NVU2</accession>
<evidence type="ECO:0000313" key="4">
    <source>
        <dbReference type="Proteomes" id="UP000321548"/>
    </source>
</evidence>